<comment type="subcellular location">
    <subcellularLocation>
        <location evidence="1">Membrane</location>
        <topology evidence="1">Multi-pass membrane protein</topology>
    </subcellularLocation>
</comment>
<dbReference type="SUPFAM" id="SSF54909">
    <property type="entry name" value="Dimeric alpha+beta barrel"/>
    <property type="match status" value="1"/>
</dbReference>
<dbReference type="PANTHER" id="PTHR36974">
    <property type="entry name" value="MEMBRANE PROTEIN-RELATED"/>
    <property type="match status" value="1"/>
</dbReference>
<feature type="transmembrane region" description="Helical" evidence="5">
    <location>
        <begin position="94"/>
        <end position="121"/>
    </location>
</feature>
<protein>
    <recommendedName>
        <fullName evidence="8">DoxX family membrane protein</fullName>
    </recommendedName>
</protein>
<sequence length="295" mass="31554">MSVLFVFLTAALAALGVAALLGRRRLREAVPLALRGGLAVMFLVTGVSHFAGLRQDLVAMVPPVLPHPELLVTVTGVLELAGAIGLLVPWTSAWAAGGLALLMVAMFPANVYAATAGLTLAGEPATALLPRAAMQLLYIAAAVAVVVTHRRQAVLSGWLGKLITVLPRAYGPAAAMREVPGGGIVLVSRLRLRSARHVPGFLLASLRLRRALRRAPGALWLDLAAQPLTATFWTWSGWTDEDAMRRYTRSELHAHVMRTYGPYLQESAFRTLPAGQAPATWPEVRGMLDVTTAQR</sequence>
<reference evidence="6 7" key="1">
    <citation type="journal article" date="2019" name="Int. J. Syst. Evol. Microbiol.">
        <title>The Global Catalogue of Microorganisms (GCM) 10K type strain sequencing project: providing services to taxonomists for standard genome sequencing and annotation.</title>
        <authorList>
            <consortium name="The Broad Institute Genomics Platform"/>
            <consortium name="The Broad Institute Genome Sequencing Center for Infectious Disease"/>
            <person name="Wu L."/>
            <person name="Ma J."/>
        </authorList>
    </citation>
    <scope>NUCLEOTIDE SEQUENCE [LARGE SCALE GENOMIC DNA]</scope>
    <source>
        <strain evidence="6 7">JCM 14735</strain>
    </source>
</reference>
<feature type="transmembrane region" description="Helical" evidence="5">
    <location>
        <begin position="70"/>
        <end position="88"/>
    </location>
</feature>
<dbReference type="Pfam" id="PF13564">
    <property type="entry name" value="DoxX_2"/>
    <property type="match status" value="1"/>
</dbReference>
<evidence type="ECO:0000256" key="2">
    <source>
        <dbReference type="ARBA" id="ARBA00022692"/>
    </source>
</evidence>
<dbReference type="InterPro" id="IPR032808">
    <property type="entry name" value="DoxX"/>
</dbReference>
<evidence type="ECO:0008006" key="8">
    <source>
        <dbReference type="Google" id="ProtNLM"/>
    </source>
</evidence>
<accession>A0ABN2KNT7</accession>
<evidence type="ECO:0000256" key="5">
    <source>
        <dbReference type="SAM" id="Phobius"/>
    </source>
</evidence>
<feature type="transmembrane region" description="Helical" evidence="5">
    <location>
        <begin position="128"/>
        <end position="147"/>
    </location>
</feature>
<gene>
    <name evidence="6" type="ORF">GCM10009767_20320</name>
</gene>
<evidence type="ECO:0000256" key="1">
    <source>
        <dbReference type="ARBA" id="ARBA00004141"/>
    </source>
</evidence>
<evidence type="ECO:0000313" key="7">
    <source>
        <dbReference type="Proteomes" id="UP001501204"/>
    </source>
</evidence>
<feature type="transmembrane region" description="Helical" evidence="5">
    <location>
        <begin position="29"/>
        <end position="50"/>
    </location>
</feature>
<evidence type="ECO:0000256" key="3">
    <source>
        <dbReference type="ARBA" id="ARBA00022989"/>
    </source>
</evidence>
<dbReference type="PANTHER" id="PTHR36974:SF1">
    <property type="entry name" value="DOXX FAMILY MEMBRANE PROTEIN"/>
    <property type="match status" value="1"/>
</dbReference>
<keyword evidence="2 5" id="KW-0812">Transmembrane</keyword>
<keyword evidence="7" id="KW-1185">Reference proteome</keyword>
<organism evidence="6 7">
    <name type="scientific">Kocuria aegyptia</name>
    <dbReference type="NCBI Taxonomy" id="330943"/>
    <lineage>
        <taxon>Bacteria</taxon>
        <taxon>Bacillati</taxon>
        <taxon>Actinomycetota</taxon>
        <taxon>Actinomycetes</taxon>
        <taxon>Micrococcales</taxon>
        <taxon>Micrococcaceae</taxon>
        <taxon>Kocuria</taxon>
    </lineage>
</organism>
<keyword evidence="3 5" id="KW-1133">Transmembrane helix</keyword>
<evidence type="ECO:0000313" key="6">
    <source>
        <dbReference type="EMBL" id="GAA1761224.1"/>
    </source>
</evidence>
<dbReference type="Proteomes" id="UP001501204">
    <property type="component" value="Unassembled WGS sequence"/>
</dbReference>
<comment type="caution">
    <text evidence="6">The sequence shown here is derived from an EMBL/GenBank/DDBJ whole genome shotgun (WGS) entry which is preliminary data.</text>
</comment>
<proteinExistence type="predicted"/>
<dbReference type="EMBL" id="BAAAOA010000020">
    <property type="protein sequence ID" value="GAA1761224.1"/>
    <property type="molecule type" value="Genomic_DNA"/>
</dbReference>
<evidence type="ECO:0000256" key="4">
    <source>
        <dbReference type="ARBA" id="ARBA00023136"/>
    </source>
</evidence>
<dbReference type="InterPro" id="IPR011008">
    <property type="entry name" value="Dimeric_a/b-barrel"/>
</dbReference>
<name>A0ABN2KNT7_9MICC</name>
<keyword evidence="4 5" id="KW-0472">Membrane</keyword>
<dbReference type="RefSeq" id="WP_344122163.1">
    <property type="nucleotide sequence ID" value="NZ_BAAAOA010000020.1"/>
</dbReference>